<protein>
    <submittedName>
        <fullName evidence="2">Uncharacterized protein</fullName>
    </submittedName>
</protein>
<organism evidence="2 3">
    <name type="scientific">Rickenella mellea</name>
    <dbReference type="NCBI Taxonomy" id="50990"/>
    <lineage>
        <taxon>Eukaryota</taxon>
        <taxon>Fungi</taxon>
        <taxon>Dikarya</taxon>
        <taxon>Basidiomycota</taxon>
        <taxon>Agaricomycotina</taxon>
        <taxon>Agaricomycetes</taxon>
        <taxon>Hymenochaetales</taxon>
        <taxon>Rickenellaceae</taxon>
        <taxon>Rickenella</taxon>
    </lineage>
</organism>
<evidence type="ECO:0000256" key="1">
    <source>
        <dbReference type="SAM" id="MobiDB-lite"/>
    </source>
</evidence>
<dbReference type="EMBL" id="ML170170">
    <property type="protein sequence ID" value="TDL23353.1"/>
    <property type="molecule type" value="Genomic_DNA"/>
</dbReference>
<keyword evidence="3" id="KW-1185">Reference proteome</keyword>
<name>A0A4Y7Q6T5_9AGAM</name>
<dbReference type="AlphaFoldDB" id="A0A4Y7Q6T5"/>
<evidence type="ECO:0000313" key="2">
    <source>
        <dbReference type="EMBL" id="TDL23353.1"/>
    </source>
</evidence>
<reference evidence="2 3" key="1">
    <citation type="submission" date="2018-06" db="EMBL/GenBank/DDBJ databases">
        <title>A transcriptomic atlas of mushroom development highlights an independent origin of complex multicellularity.</title>
        <authorList>
            <consortium name="DOE Joint Genome Institute"/>
            <person name="Krizsan K."/>
            <person name="Almasi E."/>
            <person name="Merenyi Z."/>
            <person name="Sahu N."/>
            <person name="Viragh M."/>
            <person name="Koszo T."/>
            <person name="Mondo S."/>
            <person name="Kiss B."/>
            <person name="Balint B."/>
            <person name="Kues U."/>
            <person name="Barry K."/>
            <person name="Hegedus J.C."/>
            <person name="Henrissat B."/>
            <person name="Johnson J."/>
            <person name="Lipzen A."/>
            <person name="Ohm R."/>
            <person name="Nagy I."/>
            <person name="Pangilinan J."/>
            <person name="Yan J."/>
            <person name="Xiong Y."/>
            <person name="Grigoriev I.V."/>
            <person name="Hibbett D.S."/>
            <person name="Nagy L.G."/>
        </authorList>
    </citation>
    <scope>NUCLEOTIDE SEQUENCE [LARGE SCALE GENOMIC DNA]</scope>
    <source>
        <strain evidence="2 3">SZMC22713</strain>
    </source>
</reference>
<evidence type="ECO:0000313" key="3">
    <source>
        <dbReference type="Proteomes" id="UP000294933"/>
    </source>
</evidence>
<dbReference type="Proteomes" id="UP000294933">
    <property type="component" value="Unassembled WGS sequence"/>
</dbReference>
<proteinExistence type="predicted"/>
<dbReference type="VEuPathDB" id="FungiDB:BD410DRAFT_838857"/>
<accession>A0A4Y7Q6T5</accession>
<feature type="compositionally biased region" description="Polar residues" evidence="1">
    <location>
        <begin position="57"/>
        <end position="68"/>
    </location>
</feature>
<sequence>MTTLGHADGLSSEKLDEPFSRAERHALAKRILLEGSYTEWKDLPKDQQWCGIDPDNQLPSQSELSWSTRFGRDEMGQKIAEGDAESANAPHSLNQSSGLDESLEAKAHQDALPSTLAIADGLSEKRVAPQSDPGPSPPAKKIRIEMEEGGPESI</sequence>
<feature type="compositionally biased region" description="Polar residues" evidence="1">
    <location>
        <begin position="89"/>
        <end position="99"/>
    </location>
</feature>
<gene>
    <name evidence="2" type="ORF">BD410DRAFT_838857</name>
</gene>
<feature type="region of interest" description="Disordered" evidence="1">
    <location>
        <begin position="48"/>
        <end position="154"/>
    </location>
</feature>